<proteinExistence type="predicted"/>
<evidence type="ECO:0000313" key="1">
    <source>
        <dbReference type="EMBL" id="CZT23145.1"/>
    </source>
</evidence>
<protein>
    <submittedName>
        <fullName evidence="1">Uncharacterized protein</fullName>
    </submittedName>
</protein>
<gene>
    <name evidence="1" type="ORF">RCC_08855</name>
</gene>
<dbReference type="GeneID" id="35603935"/>
<dbReference type="RefSeq" id="XP_023629869.1">
    <property type="nucleotide sequence ID" value="XM_023774101.1"/>
</dbReference>
<sequence length="269" mass="29544">MSAFNNARNALARLETQRVAVSAAVHKINVQLRKMALNLTKAEVARLVEDKSDGPAQYVRVFKQHAEAEKRAKVDLKNLDKREEEIKTNLEKDAFDDEHLEDLMLFTEVAEDPPVGIIEDPADRPVRTWTDPKTSGKKTREVYAPSRCLEMKLTDTDFEQPKVPAKSNFAQESAAEDDGIKDLIIDRVVARATGGEQDVNLVMSGALPSGDAALPIVVDDDSEDTIVVAVPKKVKKSAETGNCEVQADDGDKDKALAAWGASFQQEDGE</sequence>
<keyword evidence="2" id="KW-1185">Reference proteome</keyword>
<reference evidence="1 2" key="1">
    <citation type="submission" date="2016-03" db="EMBL/GenBank/DDBJ databases">
        <authorList>
            <person name="Ploux O."/>
        </authorList>
    </citation>
    <scope>NUCLEOTIDE SEQUENCE [LARGE SCALE GENOMIC DNA]</scope>
    <source>
        <strain evidence="1 2">URUG2</strain>
    </source>
</reference>
<evidence type="ECO:0000313" key="2">
    <source>
        <dbReference type="Proteomes" id="UP000225277"/>
    </source>
</evidence>
<dbReference type="EMBL" id="FJUY01000015">
    <property type="protein sequence ID" value="CZT23145.1"/>
    <property type="molecule type" value="Genomic_DNA"/>
</dbReference>
<organism evidence="1 2">
    <name type="scientific">Ramularia collo-cygni</name>
    <dbReference type="NCBI Taxonomy" id="112498"/>
    <lineage>
        <taxon>Eukaryota</taxon>
        <taxon>Fungi</taxon>
        <taxon>Dikarya</taxon>
        <taxon>Ascomycota</taxon>
        <taxon>Pezizomycotina</taxon>
        <taxon>Dothideomycetes</taxon>
        <taxon>Dothideomycetidae</taxon>
        <taxon>Mycosphaerellales</taxon>
        <taxon>Mycosphaerellaceae</taxon>
        <taxon>Ramularia</taxon>
    </lineage>
</organism>
<accession>A0A2D3VBT7</accession>
<dbReference type="AlphaFoldDB" id="A0A2D3VBT7"/>
<dbReference type="Proteomes" id="UP000225277">
    <property type="component" value="Unassembled WGS sequence"/>
</dbReference>
<name>A0A2D3VBT7_9PEZI</name>